<dbReference type="PANTHER" id="PTHR20958:SF6">
    <property type="entry name" value="GLYCINE N-ACYLTRANSFERASE-LIKE PROTEIN"/>
    <property type="match status" value="1"/>
</dbReference>
<dbReference type="Gene3D" id="3.40.630.30">
    <property type="match status" value="1"/>
</dbReference>
<organism evidence="2 3">
    <name type="scientific">Cadophora malorum</name>
    <dbReference type="NCBI Taxonomy" id="108018"/>
    <lineage>
        <taxon>Eukaryota</taxon>
        <taxon>Fungi</taxon>
        <taxon>Dikarya</taxon>
        <taxon>Ascomycota</taxon>
        <taxon>Pezizomycotina</taxon>
        <taxon>Leotiomycetes</taxon>
        <taxon>Helotiales</taxon>
        <taxon>Ploettnerulaceae</taxon>
        <taxon>Cadophora</taxon>
    </lineage>
</organism>
<dbReference type="InterPro" id="IPR000182">
    <property type="entry name" value="GNAT_dom"/>
</dbReference>
<dbReference type="InterPro" id="IPR013653">
    <property type="entry name" value="GCN5-like_dom"/>
</dbReference>
<dbReference type="EMBL" id="JAFJYH010000098">
    <property type="protein sequence ID" value="KAG4419797.1"/>
    <property type="molecule type" value="Genomic_DNA"/>
</dbReference>
<evidence type="ECO:0000313" key="2">
    <source>
        <dbReference type="EMBL" id="KAG4419797.1"/>
    </source>
</evidence>
<dbReference type="AlphaFoldDB" id="A0A8H7THM9"/>
<sequence length="320" mass="35829">MEEDSVQFYAHPQEEALKTFLPLLRPHLPTSNPLFNRLIAPHNIPSRHCLFAATFPPSNTEVSTDSPPTPDTYTILFADRSRHLESQIWLFNPLITRPQPLITKNKTLLTHHIEAVILFLKNIQIPLAPGRPFSPILKFGCLHETLATTLLSIGNAKNAVRRQTLWNLWLVETGPVSEFEKRSLPEGFLMVRVPDEQLDLVISTSSIPRQAETLKQQPSVGILDGEGKMVAWGYIGIDASFATLYVLPEHRGKGLAKCVASELTGRLGRGEFADLGFDGKSGWVHSDVYDGNEGSERVMRSLGGRVESRSFYVWIDSEMF</sequence>
<accession>A0A8H7THM9</accession>
<dbReference type="GO" id="GO:0016747">
    <property type="term" value="F:acyltransferase activity, transferring groups other than amino-acyl groups"/>
    <property type="evidence" value="ECO:0007669"/>
    <property type="project" value="InterPro"/>
</dbReference>
<gene>
    <name evidence="2" type="ORF">IFR04_007107</name>
</gene>
<dbReference type="PANTHER" id="PTHR20958">
    <property type="entry name" value="GLYCINE N-ACYLTRANSFERASE-LIKE PROTEIN"/>
    <property type="match status" value="1"/>
</dbReference>
<name>A0A8H7THM9_9HELO</name>
<comment type="caution">
    <text evidence="2">The sequence shown here is derived from an EMBL/GenBank/DDBJ whole genome shotgun (WGS) entry which is preliminary data.</text>
</comment>
<keyword evidence="3" id="KW-1185">Reference proteome</keyword>
<protein>
    <recommendedName>
        <fullName evidence="1">N-acetyltransferase domain-containing protein</fullName>
    </recommendedName>
</protein>
<dbReference type="InterPro" id="IPR053225">
    <property type="entry name" value="Acyl-CoA_N-acyltransferase"/>
</dbReference>
<evidence type="ECO:0000259" key="1">
    <source>
        <dbReference type="PROSITE" id="PS51186"/>
    </source>
</evidence>
<dbReference type="PROSITE" id="PS51186">
    <property type="entry name" value="GNAT"/>
    <property type="match status" value="1"/>
</dbReference>
<dbReference type="SUPFAM" id="SSF55729">
    <property type="entry name" value="Acyl-CoA N-acyltransferases (Nat)"/>
    <property type="match status" value="1"/>
</dbReference>
<evidence type="ECO:0000313" key="3">
    <source>
        <dbReference type="Proteomes" id="UP000664132"/>
    </source>
</evidence>
<reference evidence="2" key="1">
    <citation type="submission" date="2021-02" db="EMBL/GenBank/DDBJ databases">
        <title>Genome sequence Cadophora malorum strain M34.</title>
        <authorList>
            <person name="Stefanovic E."/>
            <person name="Vu D."/>
            <person name="Scully C."/>
            <person name="Dijksterhuis J."/>
            <person name="Roader J."/>
            <person name="Houbraken J."/>
        </authorList>
    </citation>
    <scope>NUCLEOTIDE SEQUENCE</scope>
    <source>
        <strain evidence="2">M34</strain>
    </source>
</reference>
<dbReference type="InterPro" id="IPR016181">
    <property type="entry name" value="Acyl_CoA_acyltransferase"/>
</dbReference>
<dbReference type="OrthoDB" id="61870at2759"/>
<feature type="domain" description="N-acetyltransferase" evidence="1">
    <location>
        <begin position="174"/>
        <end position="320"/>
    </location>
</feature>
<proteinExistence type="predicted"/>
<dbReference type="CDD" id="cd04301">
    <property type="entry name" value="NAT_SF"/>
    <property type="match status" value="1"/>
</dbReference>
<dbReference type="Proteomes" id="UP000664132">
    <property type="component" value="Unassembled WGS sequence"/>
</dbReference>
<dbReference type="Pfam" id="PF08445">
    <property type="entry name" value="FR47"/>
    <property type="match status" value="1"/>
</dbReference>